<feature type="domain" description="CSD" evidence="2">
    <location>
        <begin position="1"/>
        <end position="64"/>
    </location>
</feature>
<keyword evidence="4" id="KW-1185">Reference proteome</keyword>
<name>A0A1S2Q169_9ACTN</name>
<proteinExistence type="predicted"/>
<dbReference type="Gene3D" id="2.40.50.140">
    <property type="entry name" value="Nucleic acid-binding proteins"/>
    <property type="match status" value="1"/>
</dbReference>
<comment type="caution">
    <text evidence="3">The sequence shown here is derived from an EMBL/GenBank/DDBJ whole genome shotgun (WGS) entry which is preliminary data.</text>
</comment>
<evidence type="ECO:0000313" key="3">
    <source>
        <dbReference type="EMBL" id="OIJ99867.1"/>
    </source>
</evidence>
<accession>A0A1S2Q169</accession>
<gene>
    <name evidence="3" type="ORF">BIV23_27995</name>
</gene>
<dbReference type="Proteomes" id="UP000179642">
    <property type="component" value="Unassembled WGS sequence"/>
</dbReference>
<feature type="region of interest" description="Disordered" evidence="1">
    <location>
        <begin position="1"/>
        <end position="66"/>
    </location>
</feature>
<evidence type="ECO:0000256" key="1">
    <source>
        <dbReference type="SAM" id="MobiDB-lite"/>
    </source>
</evidence>
<dbReference type="OrthoDB" id="9805039at2"/>
<dbReference type="EMBL" id="MLYO01000049">
    <property type="protein sequence ID" value="OIJ99867.1"/>
    <property type="molecule type" value="Genomic_DNA"/>
</dbReference>
<dbReference type="SUPFAM" id="SSF50249">
    <property type="entry name" value="Nucleic acid-binding proteins"/>
    <property type="match status" value="1"/>
</dbReference>
<dbReference type="RefSeq" id="WP_071383752.1">
    <property type="nucleotide sequence ID" value="NZ_MLYO01000049.1"/>
</dbReference>
<sequence>MSTGKIEEFNQAQGTGRIKDDDGPKRHFSRDDVSSPAERANLRQGDKVEFQVDVQDGHAAEVRKAR</sequence>
<dbReference type="InterPro" id="IPR012340">
    <property type="entry name" value="NA-bd_OB-fold"/>
</dbReference>
<dbReference type="GO" id="GO:0003676">
    <property type="term" value="F:nucleic acid binding"/>
    <property type="evidence" value="ECO:0007669"/>
    <property type="project" value="InterPro"/>
</dbReference>
<feature type="compositionally biased region" description="Basic and acidic residues" evidence="1">
    <location>
        <begin position="40"/>
        <end position="66"/>
    </location>
</feature>
<dbReference type="InterPro" id="IPR002059">
    <property type="entry name" value="CSP_DNA-bd"/>
</dbReference>
<feature type="compositionally biased region" description="Basic and acidic residues" evidence="1">
    <location>
        <begin position="17"/>
        <end position="33"/>
    </location>
</feature>
<evidence type="ECO:0000259" key="2">
    <source>
        <dbReference type="PROSITE" id="PS51857"/>
    </source>
</evidence>
<dbReference type="AlphaFoldDB" id="A0A1S2Q169"/>
<dbReference type="PROSITE" id="PS51857">
    <property type="entry name" value="CSD_2"/>
    <property type="match status" value="1"/>
</dbReference>
<protein>
    <recommendedName>
        <fullName evidence="2">CSD domain-containing protein</fullName>
    </recommendedName>
</protein>
<evidence type="ECO:0000313" key="4">
    <source>
        <dbReference type="Proteomes" id="UP000179642"/>
    </source>
</evidence>
<reference evidence="3 4" key="1">
    <citation type="submission" date="2016-10" db="EMBL/GenBank/DDBJ databases">
        <title>Genome sequence of Streptomyces sp. MUSC 1.</title>
        <authorList>
            <person name="Lee L.-H."/>
            <person name="Ser H.-L."/>
            <person name="Law J.W.-F."/>
        </authorList>
    </citation>
    <scope>NUCLEOTIDE SEQUENCE [LARGE SCALE GENOMIC DNA]</scope>
    <source>
        <strain evidence="3 4">MUSC 1</strain>
    </source>
</reference>
<organism evidence="3 4">
    <name type="scientific">Streptomyces monashensis</name>
    <dbReference type="NCBI Taxonomy" id="1678012"/>
    <lineage>
        <taxon>Bacteria</taxon>
        <taxon>Bacillati</taxon>
        <taxon>Actinomycetota</taxon>
        <taxon>Actinomycetes</taxon>
        <taxon>Kitasatosporales</taxon>
        <taxon>Streptomycetaceae</taxon>
        <taxon>Streptomyces</taxon>
    </lineage>
</organism>